<dbReference type="AlphaFoldDB" id="A0A7I8W446"/>
<dbReference type="Proteomes" id="UP000549394">
    <property type="component" value="Unassembled WGS sequence"/>
</dbReference>
<name>A0A7I8W446_9ANNE</name>
<feature type="signal peptide" evidence="2">
    <location>
        <begin position="1"/>
        <end position="18"/>
    </location>
</feature>
<evidence type="ECO:0000256" key="2">
    <source>
        <dbReference type="SAM" id="SignalP"/>
    </source>
</evidence>
<feature type="chain" id="PRO_5029728773" evidence="2">
    <location>
        <begin position="19"/>
        <end position="283"/>
    </location>
</feature>
<evidence type="ECO:0000313" key="4">
    <source>
        <dbReference type="Proteomes" id="UP000549394"/>
    </source>
</evidence>
<keyword evidence="4" id="KW-1185">Reference proteome</keyword>
<evidence type="ECO:0000313" key="3">
    <source>
        <dbReference type="EMBL" id="CAD5122968.1"/>
    </source>
</evidence>
<keyword evidence="2" id="KW-0732">Signal</keyword>
<keyword evidence="1" id="KW-0812">Transmembrane</keyword>
<reference evidence="3 4" key="1">
    <citation type="submission" date="2020-08" db="EMBL/GenBank/DDBJ databases">
        <authorList>
            <person name="Hejnol A."/>
        </authorList>
    </citation>
    <scope>NUCLEOTIDE SEQUENCE [LARGE SCALE GENOMIC DNA]</scope>
</reference>
<keyword evidence="1" id="KW-0472">Membrane</keyword>
<sequence>MIIFRLILFTSLATSLRAFVVKTIYLDNARECQTRLRIVRDGLNKGDTFEIKSESLPSEMTNQPPAECGPHVFNFGGRLVRVKVHKWQCNITRNNPYIAFYDSCETERNKKKLLAKYYIYNCTDANRPKPITSNGACLSIYHYKGSDKMKMLKSDYSFTLEVIAGEEIVSFPAGIIAGIIIGSMIVIMILVKVVCVLTGYEDKLPQVILANSPQKESLIQRSNDALRVSDENIDIGEAAGTSHQRRATTSRSMKEELSLVDDDLEMTKIQRYPSFKGHSSKLF</sequence>
<proteinExistence type="predicted"/>
<accession>A0A7I8W446</accession>
<dbReference type="EMBL" id="CAJFCJ010000019">
    <property type="protein sequence ID" value="CAD5122968.1"/>
    <property type="molecule type" value="Genomic_DNA"/>
</dbReference>
<organism evidence="3 4">
    <name type="scientific">Dimorphilus gyrociliatus</name>
    <dbReference type="NCBI Taxonomy" id="2664684"/>
    <lineage>
        <taxon>Eukaryota</taxon>
        <taxon>Metazoa</taxon>
        <taxon>Spiralia</taxon>
        <taxon>Lophotrochozoa</taxon>
        <taxon>Annelida</taxon>
        <taxon>Polychaeta</taxon>
        <taxon>Polychaeta incertae sedis</taxon>
        <taxon>Dinophilidae</taxon>
        <taxon>Dimorphilus</taxon>
    </lineage>
</organism>
<keyword evidence="1" id="KW-1133">Transmembrane helix</keyword>
<protein>
    <submittedName>
        <fullName evidence="3">DgyrCDS11358</fullName>
    </submittedName>
</protein>
<comment type="caution">
    <text evidence="3">The sequence shown here is derived from an EMBL/GenBank/DDBJ whole genome shotgun (WGS) entry which is preliminary data.</text>
</comment>
<gene>
    <name evidence="3" type="ORF">DGYR_LOCUS10707</name>
</gene>
<evidence type="ECO:0000256" key="1">
    <source>
        <dbReference type="SAM" id="Phobius"/>
    </source>
</evidence>
<feature type="transmembrane region" description="Helical" evidence="1">
    <location>
        <begin position="175"/>
        <end position="200"/>
    </location>
</feature>
<dbReference type="OrthoDB" id="10536225at2759"/>